<keyword evidence="8" id="KW-1185">Reference proteome</keyword>
<comment type="catalytic activity">
    <reaction evidence="1 4">
        <text>[protein]-peptidylproline (omega=180) = [protein]-peptidylproline (omega=0)</text>
        <dbReference type="Rhea" id="RHEA:16237"/>
        <dbReference type="Rhea" id="RHEA-COMP:10747"/>
        <dbReference type="Rhea" id="RHEA-COMP:10748"/>
        <dbReference type="ChEBI" id="CHEBI:83833"/>
        <dbReference type="ChEBI" id="CHEBI:83834"/>
        <dbReference type="EC" id="5.2.1.8"/>
    </reaction>
</comment>
<evidence type="ECO:0000259" key="6">
    <source>
        <dbReference type="PROSITE" id="PS50072"/>
    </source>
</evidence>
<feature type="compositionally biased region" description="Low complexity" evidence="5">
    <location>
        <begin position="28"/>
        <end position="42"/>
    </location>
</feature>
<dbReference type="GO" id="GO:0005737">
    <property type="term" value="C:cytoplasm"/>
    <property type="evidence" value="ECO:0007669"/>
    <property type="project" value="TreeGrafter"/>
</dbReference>
<dbReference type="GO" id="GO:0006457">
    <property type="term" value="P:protein folding"/>
    <property type="evidence" value="ECO:0007669"/>
    <property type="project" value="TreeGrafter"/>
</dbReference>
<organism evidence="7 8">
    <name type="scientific">Triparma strigata</name>
    <dbReference type="NCBI Taxonomy" id="1606541"/>
    <lineage>
        <taxon>Eukaryota</taxon>
        <taxon>Sar</taxon>
        <taxon>Stramenopiles</taxon>
        <taxon>Ochrophyta</taxon>
        <taxon>Bolidophyceae</taxon>
        <taxon>Parmales</taxon>
        <taxon>Triparmaceae</taxon>
        <taxon>Triparma</taxon>
    </lineage>
</organism>
<dbReference type="PANTHER" id="PTHR11071:SF561">
    <property type="entry name" value="PEPTIDYL-PROLYL CIS-TRANS ISOMERASE D-RELATED"/>
    <property type="match status" value="1"/>
</dbReference>
<evidence type="ECO:0000313" key="8">
    <source>
        <dbReference type="Proteomes" id="UP001165085"/>
    </source>
</evidence>
<comment type="similarity">
    <text evidence="4">Belongs to the cyclophilin-type PPIase family.</text>
</comment>
<evidence type="ECO:0000256" key="5">
    <source>
        <dbReference type="SAM" id="MobiDB-lite"/>
    </source>
</evidence>
<dbReference type="Pfam" id="PF00160">
    <property type="entry name" value="Pro_isomerase"/>
    <property type="match status" value="1"/>
</dbReference>
<reference evidence="8" key="1">
    <citation type="journal article" date="2023" name="Commun. Biol.">
        <title>Genome analysis of Parmales, the sister group of diatoms, reveals the evolutionary specialization of diatoms from phago-mixotrophs to photoautotrophs.</title>
        <authorList>
            <person name="Ban H."/>
            <person name="Sato S."/>
            <person name="Yoshikawa S."/>
            <person name="Yamada K."/>
            <person name="Nakamura Y."/>
            <person name="Ichinomiya M."/>
            <person name="Sato N."/>
            <person name="Blanc-Mathieu R."/>
            <person name="Endo H."/>
            <person name="Kuwata A."/>
            <person name="Ogata H."/>
        </authorList>
    </citation>
    <scope>NUCLEOTIDE SEQUENCE [LARGE SCALE GENOMIC DNA]</scope>
    <source>
        <strain evidence="8">NIES 3701</strain>
    </source>
</reference>
<dbReference type="Gene3D" id="2.40.100.10">
    <property type="entry name" value="Cyclophilin-like"/>
    <property type="match status" value="1"/>
</dbReference>
<gene>
    <name evidence="7" type="ORF">TrST_g1163</name>
</gene>
<evidence type="ECO:0000256" key="4">
    <source>
        <dbReference type="RuleBase" id="RU363019"/>
    </source>
</evidence>
<dbReference type="InterPro" id="IPR002130">
    <property type="entry name" value="Cyclophilin-type_PPIase_dom"/>
</dbReference>
<evidence type="ECO:0000256" key="2">
    <source>
        <dbReference type="ARBA" id="ARBA00023110"/>
    </source>
</evidence>
<keyword evidence="2 4" id="KW-0697">Rotamase</keyword>
<accession>A0A9W7A1U3</accession>
<dbReference type="OrthoDB" id="193499at2759"/>
<evidence type="ECO:0000313" key="7">
    <source>
        <dbReference type="EMBL" id="GMH64146.1"/>
    </source>
</evidence>
<name>A0A9W7A1U3_9STRA</name>
<protein>
    <recommendedName>
        <fullName evidence="4">Peptidyl-prolyl cis-trans isomerase</fullName>
        <shortName evidence="4">PPIase</shortName>
        <ecNumber evidence="4">5.2.1.8</ecNumber>
    </recommendedName>
</protein>
<dbReference type="AlphaFoldDB" id="A0A9W7A1U3"/>
<comment type="caution">
    <text evidence="7">The sequence shown here is derived from an EMBL/GenBank/DDBJ whole genome shotgun (WGS) entry which is preliminary data.</text>
</comment>
<dbReference type="GO" id="GO:0003755">
    <property type="term" value="F:peptidyl-prolyl cis-trans isomerase activity"/>
    <property type="evidence" value="ECO:0007669"/>
    <property type="project" value="UniProtKB-UniRule"/>
</dbReference>
<sequence length="274" mass="29214">MLSRSIPVNVLLKRLPGGLPSSTPRGLSSSFRRSFSSASNNSPKQTDLILPLGFLLVGGTALFAANNFDNIMGVGRLPLVSPTGLSSPQSTITHRVYLDVQINNQPPQRIILGLYGDSCPKTVQNYIALCTTGVDVPSTVDSPLNTSQGSTRSYKDTPLHRIIPSFMLQGGDITSGNGFGGYSVHGSKFDDENFDFYHHGGGVLSMANAGKNTNSSQFFVTFGTQSGLDGKHTVFGVVDGEESWEVCRFIERYGSGSGKVKGKIVIKDCGVLEG</sequence>
<comment type="function">
    <text evidence="4">PPIases accelerate the folding of proteins. It catalyzes the cis-trans isomerization of proline imidic peptide bonds in oligopeptides.</text>
</comment>
<proteinExistence type="inferred from homology"/>
<evidence type="ECO:0000256" key="3">
    <source>
        <dbReference type="ARBA" id="ARBA00023235"/>
    </source>
</evidence>
<dbReference type="GO" id="GO:0016018">
    <property type="term" value="F:cyclosporin A binding"/>
    <property type="evidence" value="ECO:0007669"/>
    <property type="project" value="TreeGrafter"/>
</dbReference>
<dbReference type="PROSITE" id="PS50072">
    <property type="entry name" value="CSA_PPIASE_2"/>
    <property type="match status" value="1"/>
</dbReference>
<feature type="domain" description="PPIase cyclophilin-type" evidence="6">
    <location>
        <begin position="97"/>
        <end position="271"/>
    </location>
</feature>
<evidence type="ECO:0000256" key="1">
    <source>
        <dbReference type="ARBA" id="ARBA00000971"/>
    </source>
</evidence>
<dbReference type="EC" id="5.2.1.8" evidence="4"/>
<dbReference type="FunFam" id="2.40.100.10:FF:000025">
    <property type="entry name" value="Peptidyl-prolyl cis-trans isomerase CYP19-2"/>
    <property type="match status" value="1"/>
</dbReference>
<dbReference type="PRINTS" id="PR00153">
    <property type="entry name" value="CSAPPISMRASE"/>
</dbReference>
<dbReference type="PANTHER" id="PTHR11071">
    <property type="entry name" value="PEPTIDYL-PROLYL CIS-TRANS ISOMERASE"/>
    <property type="match status" value="1"/>
</dbReference>
<dbReference type="InterPro" id="IPR029000">
    <property type="entry name" value="Cyclophilin-like_dom_sf"/>
</dbReference>
<feature type="region of interest" description="Disordered" evidence="5">
    <location>
        <begin position="20"/>
        <end position="43"/>
    </location>
</feature>
<dbReference type="SUPFAM" id="SSF50891">
    <property type="entry name" value="Cyclophilin-like"/>
    <property type="match status" value="1"/>
</dbReference>
<dbReference type="EMBL" id="BRXY01000091">
    <property type="protein sequence ID" value="GMH64146.1"/>
    <property type="molecule type" value="Genomic_DNA"/>
</dbReference>
<dbReference type="Proteomes" id="UP001165085">
    <property type="component" value="Unassembled WGS sequence"/>
</dbReference>
<keyword evidence="3 4" id="KW-0413">Isomerase</keyword>